<protein>
    <submittedName>
        <fullName evidence="1">Uncharacterized protein</fullName>
    </submittedName>
</protein>
<proteinExistence type="predicted"/>
<comment type="caution">
    <text evidence="1">The sequence shown here is derived from an EMBL/GenBank/DDBJ whole genome shotgun (WGS) entry which is preliminary data.</text>
</comment>
<sequence length="112" mass="12572">MPSLAHLSLGSLAHSSLQNISSSIRLDERGLCTAIFRSFQVFHQIQAWTVAWPLQNIHRVVLKPLLSDLGCGFVVLLKNKLLSQFKVKNALEQVFIQDGSVHCCIHLSFYPD</sequence>
<evidence type="ECO:0000313" key="1">
    <source>
        <dbReference type="EMBL" id="MED6253146.1"/>
    </source>
</evidence>
<gene>
    <name evidence="1" type="ORF">ATANTOWER_023114</name>
</gene>
<evidence type="ECO:0000313" key="2">
    <source>
        <dbReference type="Proteomes" id="UP001345963"/>
    </source>
</evidence>
<organism evidence="1 2">
    <name type="scientific">Ataeniobius toweri</name>
    <dbReference type="NCBI Taxonomy" id="208326"/>
    <lineage>
        <taxon>Eukaryota</taxon>
        <taxon>Metazoa</taxon>
        <taxon>Chordata</taxon>
        <taxon>Craniata</taxon>
        <taxon>Vertebrata</taxon>
        <taxon>Euteleostomi</taxon>
        <taxon>Actinopterygii</taxon>
        <taxon>Neopterygii</taxon>
        <taxon>Teleostei</taxon>
        <taxon>Neoteleostei</taxon>
        <taxon>Acanthomorphata</taxon>
        <taxon>Ovalentaria</taxon>
        <taxon>Atherinomorphae</taxon>
        <taxon>Cyprinodontiformes</taxon>
        <taxon>Goodeidae</taxon>
        <taxon>Ataeniobius</taxon>
    </lineage>
</organism>
<dbReference type="EMBL" id="JAHUTI010064121">
    <property type="protein sequence ID" value="MED6253146.1"/>
    <property type="molecule type" value="Genomic_DNA"/>
</dbReference>
<accession>A0ABU7BR56</accession>
<keyword evidence="2" id="KW-1185">Reference proteome</keyword>
<reference evidence="1 2" key="1">
    <citation type="submission" date="2021-07" db="EMBL/GenBank/DDBJ databases">
        <authorList>
            <person name="Palmer J.M."/>
        </authorList>
    </citation>
    <scope>NUCLEOTIDE SEQUENCE [LARGE SCALE GENOMIC DNA]</scope>
    <source>
        <strain evidence="1 2">AT_MEX2019</strain>
        <tissue evidence="1">Muscle</tissue>
    </source>
</reference>
<dbReference type="Proteomes" id="UP001345963">
    <property type="component" value="Unassembled WGS sequence"/>
</dbReference>
<name>A0ABU7BR56_9TELE</name>